<feature type="region of interest" description="Disordered" evidence="1">
    <location>
        <begin position="1"/>
        <end position="46"/>
    </location>
</feature>
<dbReference type="GeneID" id="20239958"/>
<dbReference type="CTD" id="20239958"/>
<keyword evidence="3" id="KW-1185">Reference proteome</keyword>
<reference evidence="2 3" key="1">
    <citation type="journal article" date="2013" name="Nature">
        <title>Insights into bilaterian evolution from three spiralian genomes.</title>
        <authorList>
            <person name="Simakov O."/>
            <person name="Marletaz F."/>
            <person name="Cho S.J."/>
            <person name="Edsinger-Gonzales E."/>
            <person name="Havlak P."/>
            <person name="Hellsten U."/>
            <person name="Kuo D.H."/>
            <person name="Larsson T."/>
            <person name="Lv J."/>
            <person name="Arendt D."/>
            <person name="Savage R."/>
            <person name="Osoegawa K."/>
            <person name="de Jong P."/>
            <person name="Grimwood J."/>
            <person name="Chapman J.A."/>
            <person name="Shapiro H."/>
            <person name="Aerts A."/>
            <person name="Otillar R.P."/>
            <person name="Terry A.Y."/>
            <person name="Boore J.L."/>
            <person name="Grigoriev I.V."/>
            <person name="Lindberg D.R."/>
            <person name="Seaver E.C."/>
            <person name="Weisblat D.A."/>
            <person name="Putnam N.H."/>
            <person name="Rokhsar D.S."/>
        </authorList>
    </citation>
    <scope>NUCLEOTIDE SEQUENCE [LARGE SCALE GENOMIC DNA]</scope>
</reference>
<protein>
    <submittedName>
        <fullName evidence="2">Uncharacterized protein</fullName>
    </submittedName>
</protein>
<accession>V4A6B6</accession>
<dbReference type="HOGENOM" id="CLU_1951223_0_0_1"/>
<dbReference type="EMBL" id="KB202620">
    <property type="protein sequence ID" value="ESO88821.1"/>
    <property type="molecule type" value="Genomic_DNA"/>
</dbReference>
<evidence type="ECO:0000313" key="3">
    <source>
        <dbReference type="Proteomes" id="UP000030746"/>
    </source>
</evidence>
<evidence type="ECO:0000313" key="2">
    <source>
        <dbReference type="EMBL" id="ESO88821.1"/>
    </source>
</evidence>
<gene>
    <name evidence="2" type="ORF">LOTGIDRAFT_165240</name>
</gene>
<feature type="compositionally biased region" description="Polar residues" evidence="1">
    <location>
        <begin position="1"/>
        <end position="21"/>
    </location>
</feature>
<dbReference type="AlphaFoldDB" id="V4A6B6"/>
<evidence type="ECO:0000256" key="1">
    <source>
        <dbReference type="SAM" id="MobiDB-lite"/>
    </source>
</evidence>
<dbReference type="RefSeq" id="XP_009060491.1">
    <property type="nucleotide sequence ID" value="XM_009062243.1"/>
</dbReference>
<name>V4A6B6_LOTGI</name>
<dbReference type="KEGG" id="lgi:LOTGIDRAFT_165240"/>
<proteinExistence type="predicted"/>
<sequence>MDIDQHTPTSTRVTTLSNQTPKRARNSPTPSPPDVESQDPQQNDDKFQYQRRKQPYEEEFGPENLHWSRETAIICFGYAIFKHRMSSTKRLQSHENDNFDRNDCPSIPVIGDDITEAEVLNVIKNLKRG</sequence>
<dbReference type="Proteomes" id="UP000030746">
    <property type="component" value="Unassembled WGS sequence"/>
</dbReference>
<organism evidence="2 3">
    <name type="scientific">Lottia gigantea</name>
    <name type="common">Giant owl limpet</name>
    <dbReference type="NCBI Taxonomy" id="225164"/>
    <lineage>
        <taxon>Eukaryota</taxon>
        <taxon>Metazoa</taxon>
        <taxon>Spiralia</taxon>
        <taxon>Lophotrochozoa</taxon>
        <taxon>Mollusca</taxon>
        <taxon>Gastropoda</taxon>
        <taxon>Patellogastropoda</taxon>
        <taxon>Lottioidea</taxon>
        <taxon>Lottiidae</taxon>
        <taxon>Lottia</taxon>
    </lineage>
</organism>